<reference evidence="1" key="1">
    <citation type="journal article" date="2017" name="Elife">
        <title>The kinetoplastid-infecting Bodo saltans virus (BsV), a window into the most abundant giant viruses in the sea.</title>
        <authorList>
            <person name="Deeg C.M."/>
            <person name="Chow C.-E.T."/>
            <person name="Suttle C.A."/>
        </authorList>
    </citation>
    <scope>NUCLEOTIDE SEQUENCE</scope>
    <source>
        <strain evidence="1">NG1</strain>
    </source>
</reference>
<keyword evidence="2" id="KW-1185">Reference proteome</keyword>
<protein>
    <submittedName>
        <fullName evidence="1">Uncharacterized protein</fullName>
    </submittedName>
</protein>
<name>A0A2H4UUQ8_9VIRU</name>
<evidence type="ECO:0000313" key="1">
    <source>
        <dbReference type="EMBL" id="ATZ80652.1"/>
    </source>
</evidence>
<evidence type="ECO:0000313" key="2">
    <source>
        <dbReference type="Proteomes" id="UP000240325"/>
    </source>
</evidence>
<proteinExistence type="predicted"/>
<gene>
    <name evidence="1" type="ORF">BMW23_0606</name>
</gene>
<dbReference type="Proteomes" id="UP000240325">
    <property type="component" value="Segment"/>
</dbReference>
<sequence>MPSASKKKQIAKMRGDGMFVQRDGKRSCVMGDELSCIIDKITIRLKENVASKLLSKEQCERDNLMLDYINQLENEHAKLIYETKHVVQMKKKFIEEVKYQKKTFLAILKDKFDVSEDVHKLMTTCIIPGTNYDVMHTVMSFLMNDNFARYQNLFECDMSDYESVKQQMYIATAPLQIQVSWTCQASPILFQYRTIRTLNKKSICDVIIDGEDACLLYDTYDVYRDTEKNFLSCKIREKNGTYTISETRQIENYFKRLFDCPDDREFGTVTVSIIDRKEHQISIDNMFYFPRTIDYFGNLSYANRRIEMMEDY</sequence>
<dbReference type="EMBL" id="MF782455">
    <property type="protein sequence ID" value="ATZ80652.1"/>
    <property type="molecule type" value="Genomic_DNA"/>
</dbReference>
<organism evidence="1">
    <name type="scientific">Bodo saltans virus</name>
    <dbReference type="NCBI Taxonomy" id="2024608"/>
    <lineage>
        <taxon>Viruses</taxon>
        <taxon>Varidnaviria</taxon>
        <taxon>Bamfordvirae</taxon>
        <taxon>Nucleocytoviricota</taxon>
        <taxon>Megaviricetes</taxon>
        <taxon>Imitervirales</taxon>
        <taxon>Mimiviridae</taxon>
        <taxon>Klosneuvirinae</taxon>
        <taxon>Theiavirus</taxon>
        <taxon>Theiavirus salishense</taxon>
    </lineage>
</organism>
<accession>A0A2H4UUQ8</accession>